<keyword evidence="3" id="KW-1185">Reference proteome</keyword>
<dbReference type="KEGG" id="ret:RHE_CH03577"/>
<evidence type="ECO:0000256" key="1">
    <source>
        <dbReference type="SAM" id="MobiDB-lite"/>
    </source>
</evidence>
<proteinExistence type="predicted"/>
<organism evidence="2 3">
    <name type="scientific">Rhizobium etli (strain ATCC 51251 / DSM 11541 / JCM 21823 / NBRC 15573 / CFN 42)</name>
    <dbReference type="NCBI Taxonomy" id="347834"/>
    <lineage>
        <taxon>Bacteria</taxon>
        <taxon>Pseudomonadati</taxon>
        <taxon>Pseudomonadota</taxon>
        <taxon>Alphaproteobacteria</taxon>
        <taxon>Hyphomicrobiales</taxon>
        <taxon>Rhizobiaceae</taxon>
        <taxon>Rhizobium/Agrobacterium group</taxon>
        <taxon>Rhizobium</taxon>
    </lineage>
</organism>
<protein>
    <submittedName>
        <fullName evidence="2">Uncharacterized protein</fullName>
    </submittedName>
</protein>
<accession>Q2K4A4</accession>
<dbReference type="EMBL" id="CP000133">
    <property type="protein sequence ID" value="ABC92332.1"/>
    <property type="molecule type" value="Genomic_DNA"/>
</dbReference>
<dbReference type="HOGENOM" id="CLU_2261519_0_0_5"/>
<dbReference type="AlphaFoldDB" id="Q2K4A4"/>
<evidence type="ECO:0000313" key="3">
    <source>
        <dbReference type="Proteomes" id="UP000001936"/>
    </source>
</evidence>
<gene>
    <name evidence="2" type="ordered locus">RHE_CH03577</name>
</gene>
<reference evidence="2 3" key="1">
    <citation type="journal article" date="2006" name="Proc. Natl. Acad. Sci. U.S.A.">
        <title>The partitioned Rhizobium etli genome: genetic and metabolic redundancy in seven interacting replicons.</title>
        <authorList>
            <person name="Gonzalez V."/>
            <person name="Santamaria R.I."/>
            <person name="Bustos P."/>
            <person name="Hernandez-Gonzalez I."/>
            <person name="Medrano-Soto A."/>
            <person name="Moreno-Hagelsieb G."/>
            <person name="Janga S.C."/>
            <person name="Ramirez M.A."/>
            <person name="Jimenez-Jacinto V."/>
            <person name="Collado-Vides J."/>
            <person name="Davila G."/>
        </authorList>
    </citation>
    <scope>NUCLEOTIDE SEQUENCE [LARGE SCALE GENOMIC DNA]</scope>
    <source>
        <strain evidence="3">ATCC 51251 / DSM 11541 / JCM 21823 / NBRC 15573 / CFN 42</strain>
    </source>
</reference>
<evidence type="ECO:0000313" key="2">
    <source>
        <dbReference type="EMBL" id="ABC92332.1"/>
    </source>
</evidence>
<sequence length="103" mass="11498">MSCRAWTVDHRLCLTGMHFLRVAKQNSVTTPSELLPIRRTGHSPLANGLDQGQESNLDRQRRSFSAPRLAGFHGTCDHEALDERTCKPSPHRGLTSIFTGSDR</sequence>
<feature type="region of interest" description="Disordered" evidence="1">
    <location>
        <begin position="39"/>
        <end position="64"/>
    </location>
</feature>
<name>Q2K4A4_RHIEC</name>
<dbReference type="Proteomes" id="UP000001936">
    <property type="component" value="Chromosome"/>
</dbReference>